<comment type="catalytic activity">
    <reaction evidence="10">
        <text>D-galactose(out) + ATP + H2O = D-galactose(in) + ADP + phosphate + H(+)</text>
        <dbReference type="Rhea" id="RHEA:60156"/>
        <dbReference type="ChEBI" id="CHEBI:4139"/>
        <dbReference type="ChEBI" id="CHEBI:15377"/>
        <dbReference type="ChEBI" id="CHEBI:15378"/>
        <dbReference type="ChEBI" id="CHEBI:30616"/>
        <dbReference type="ChEBI" id="CHEBI:43474"/>
        <dbReference type="ChEBI" id="CHEBI:456216"/>
        <dbReference type="EC" id="7.5.2.11"/>
    </reaction>
</comment>
<keyword evidence="9 10" id="KW-0472">Membrane</keyword>
<keyword evidence="5" id="KW-0677">Repeat</keyword>
<dbReference type="SUPFAM" id="SSF52540">
    <property type="entry name" value="P-loop containing nucleoside triphosphate hydrolases"/>
    <property type="match status" value="2"/>
</dbReference>
<keyword evidence="7 10" id="KW-0067">ATP-binding</keyword>
<dbReference type="GO" id="GO:0015749">
    <property type="term" value="P:monosaccharide transmembrane transport"/>
    <property type="evidence" value="ECO:0007669"/>
    <property type="project" value="UniProtKB-ARBA"/>
</dbReference>
<evidence type="ECO:0000259" key="11">
    <source>
        <dbReference type="PROSITE" id="PS50893"/>
    </source>
</evidence>
<dbReference type="PANTHER" id="PTHR43790">
    <property type="entry name" value="CARBOHYDRATE TRANSPORT ATP-BINDING PROTEIN MG119-RELATED"/>
    <property type="match status" value="1"/>
</dbReference>
<dbReference type="GO" id="GO:0016887">
    <property type="term" value="F:ATP hydrolysis activity"/>
    <property type="evidence" value="ECO:0007669"/>
    <property type="project" value="InterPro"/>
</dbReference>
<dbReference type="PROSITE" id="PS00211">
    <property type="entry name" value="ABC_TRANSPORTER_1"/>
    <property type="match status" value="1"/>
</dbReference>
<dbReference type="AlphaFoldDB" id="A0A1H8FZA6"/>
<dbReference type="Pfam" id="PF00005">
    <property type="entry name" value="ABC_tran"/>
    <property type="match status" value="2"/>
</dbReference>
<dbReference type="RefSeq" id="WP_090610847.1">
    <property type="nucleotide sequence ID" value="NZ_CP067125.1"/>
</dbReference>
<keyword evidence="10" id="KW-0997">Cell inner membrane</keyword>
<evidence type="ECO:0000256" key="7">
    <source>
        <dbReference type="ARBA" id="ARBA00022840"/>
    </source>
</evidence>
<evidence type="ECO:0000256" key="8">
    <source>
        <dbReference type="ARBA" id="ARBA00022967"/>
    </source>
</evidence>
<keyword evidence="4 10" id="KW-0762">Sugar transport</keyword>
<dbReference type="EMBL" id="FODE01000005">
    <property type="protein sequence ID" value="SEN36855.1"/>
    <property type="molecule type" value="Genomic_DNA"/>
</dbReference>
<proteinExistence type="inferred from homology"/>
<evidence type="ECO:0000256" key="3">
    <source>
        <dbReference type="ARBA" id="ARBA00022475"/>
    </source>
</evidence>
<dbReference type="FunFam" id="3.40.50.300:FF:000126">
    <property type="entry name" value="Galactose/methyl galactoside import ATP-binding protein MglA"/>
    <property type="match status" value="1"/>
</dbReference>
<dbReference type="InterPro" id="IPR027417">
    <property type="entry name" value="P-loop_NTPase"/>
</dbReference>
<dbReference type="InterPro" id="IPR017871">
    <property type="entry name" value="ABC_transporter-like_CS"/>
</dbReference>
<dbReference type="GO" id="GO:0005886">
    <property type="term" value="C:plasma membrane"/>
    <property type="evidence" value="ECO:0007669"/>
    <property type="project" value="UniProtKB-SubCell"/>
</dbReference>
<dbReference type="GO" id="GO:0005524">
    <property type="term" value="F:ATP binding"/>
    <property type="evidence" value="ECO:0007669"/>
    <property type="project" value="UniProtKB-UniRule"/>
</dbReference>
<dbReference type="InterPro" id="IPR003439">
    <property type="entry name" value="ABC_transporter-like_ATP-bd"/>
</dbReference>
<keyword evidence="6 10" id="KW-0547">Nucleotide-binding</keyword>
<sequence length="511" mass="56906">MISERSMAAIDRFKARQGDTLLEIEGIRKEFPGVVALDDVRFRLRRGTVHALMGENGAGKSTLMKIIAGIYTPDQGTIRLNGEDVSFTGPLDALERGIAMIHQELALMPYMTVAENIWIRREPVNRIGIIDHGRMFAMTQDLFDRLGIRIDPRAEVRLLTVAQRQMVEIAKAVSHESEVLIMDEPTSALTETEVEHLFRIIRDLKARGIGIVYITHKMNELFEIADEFSVFRDGTYVGTHASSEVTRDDIIRMMVGREITDMFPKQEAEIGDVILSVEGLTVEGTFHDISFDLRKGEILGVAGLVGSGRSNVAEALFGVVPATSGKIRIDGTEVAVTTPLQAMRHGMAFLTEDRKDTGCFLQLSILENMQMAMLCDNMVRRGFVEQGRINDLCDGMSKTLRVKTPNMEERIENLSGGNQQKVLIARWLLTNPRILILDEPTRGIDVGAKAEIHRLISRLAAQGLAVIMISSELPEILGMSDRIMVMHEGHMTGILNRDEASQVKIMELAAR</sequence>
<evidence type="ECO:0000256" key="2">
    <source>
        <dbReference type="ARBA" id="ARBA00022448"/>
    </source>
</evidence>
<evidence type="ECO:0000256" key="9">
    <source>
        <dbReference type="ARBA" id="ARBA00023136"/>
    </source>
</evidence>
<dbReference type="CDD" id="cd03215">
    <property type="entry name" value="ABC_Carb_Monos_II"/>
    <property type="match status" value="1"/>
</dbReference>
<keyword evidence="8 10" id="KW-1278">Translocase</keyword>
<dbReference type="FunFam" id="3.40.50.300:FF:000127">
    <property type="entry name" value="Ribose import ATP-binding protein RbsA"/>
    <property type="match status" value="1"/>
</dbReference>
<evidence type="ECO:0000313" key="13">
    <source>
        <dbReference type="Proteomes" id="UP000199054"/>
    </source>
</evidence>
<comment type="subcellular location">
    <subcellularLocation>
        <location evidence="10">Cell inner membrane</location>
        <topology evidence="10">Peripheral membrane protein</topology>
    </subcellularLocation>
    <subcellularLocation>
        <location evidence="1">Cell membrane</location>
        <topology evidence="1">Peripheral membrane protein</topology>
    </subcellularLocation>
</comment>
<dbReference type="STRING" id="34002.SAMN04489859_100579"/>
<reference evidence="12 13" key="1">
    <citation type="submission" date="2016-10" db="EMBL/GenBank/DDBJ databases">
        <authorList>
            <person name="de Groot N.N."/>
        </authorList>
    </citation>
    <scope>NUCLEOTIDE SEQUENCE [LARGE SCALE GENOMIC DNA]</scope>
    <source>
        <strain evidence="12 13">DSM 8512</strain>
    </source>
</reference>
<evidence type="ECO:0000256" key="10">
    <source>
        <dbReference type="RuleBase" id="RU367029"/>
    </source>
</evidence>
<dbReference type="PANTHER" id="PTHR43790:SF7">
    <property type="entry name" value="GALACTOSE_METHYL GALACTOSIDE IMPORT ATP-BINDING PROTEIN MGLA"/>
    <property type="match status" value="1"/>
</dbReference>
<dbReference type="SMART" id="SM00382">
    <property type="entry name" value="AAA"/>
    <property type="match status" value="2"/>
</dbReference>
<dbReference type="OrthoDB" id="9805029at2"/>
<feature type="domain" description="ABC transporter" evidence="11">
    <location>
        <begin position="22"/>
        <end position="258"/>
    </location>
</feature>
<comment type="similarity">
    <text evidence="10">Belongs to the ABC transporter superfamily.</text>
</comment>
<dbReference type="InterPro" id="IPR003593">
    <property type="entry name" value="AAA+_ATPase"/>
</dbReference>
<dbReference type="PROSITE" id="PS50893">
    <property type="entry name" value="ABC_TRANSPORTER_2"/>
    <property type="match status" value="2"/>
</dbReference>
<evidence type="ECO:0000256" key="4">
    <source>
        <dbReference type="ARBA" id="ARBA00022597"/>
    </source>
</evidence>
<evidence type="ECO:0000256" key="6">
    <source>
        <dbReference type="ARBA" id="ARBA00022741"/>
    </source>
</evidence>
<evidence type="ECO:0000256" key="5">
    <source>
        <dbReference type="ARBA" id="ARBA00022737"/>
    </source>
</evidence>
<evidence type="ECO:0000313" key="12">
    <source>
        <dbReference type="EMBL" id="SEN36855.1"/>
    </source>
</evidence>
<dbReference type="InterPro" id="IPR050107">
    <property type="entry name" value="ABC_carbohydrate_import_ATPase"/>
</dbReference>
<keyword evidence="13" id="KW-1185">Reference proteome</keyword>
<gene>
    <name evidence="12" type="ORF">SAMN04489859_100579</name>
</gene>
<protein>
    <recommendedName>
        <fullName evidence="10">Ribose/galactose/methyl galactoside import ATP-binding protein</fullName>
        <ecNumber evidence="10">7.5.2.11</ecNumber>
    </recommendedName>
</protein>
<keyword evidence="3" id="KW-1003">Cell membrane</keyword>
<dbReference type="Gene3D" id="3.40.50.300">
    <property type="entry name" value="P-loop containing nucleotide triphosphate hydrolases"/>
    <property type="match status" value="2"/>
</dbReference>
<dbReference type="GO" id="GO:0043211">
    <property type="term" value="F:ABC-type carbohydrate transporter activity"/>
    <property type="evidence" value="ECO:0007669"/>
    <property type="project" value="UniProtKB-UniRule"/>
</dbReference>
<organism evidence="12 13">
    <name type="scientific">Paracoccus alcaliphilus</name>
    <dbReference type="NCBI Taxonomy" id="34002"/>
    <lineage>
        <taxon>Bacteria</taxon>
        <taxon>Pseudomonadati</taxon>
        <taxon>Pseudomonadota</taxon>
        <taxon>Alphaproteobacteria</taxon>
        <taxon>Rhodobacterales</taxon>
        <taxon>Paracoccaceae</taxon>
        <taxon>Paracoccus</taxon>
    </lineage>
</organism>
<feature type="domain" description="ABC transporter" evidence="11">
    <location>
        <begin position="268"/>
        <end position="508"/>
    </location>
</feature>
<accession>A0A1H8FZA6</accession>
<dbReference type="EC" id="7.5.2.11" evidence="10"/>
<keyword evidence="2 10" id="KW-0813">Transport</keyword>
<comment type="function">
    <text evidence="10">Part of an ABC transporter complex involved in carbohydrate import. Could be involved in ribose, galactose and/or methyl galactoside import. Responsible for energy coupling to the transport system.</text>
</comment>
<name>A0A1H8FZA6_9RHOB</name>
<dbReference type="CDD" id="cd03216">
    <property type="entry name" value="ABC_Carb_Monos_I"/>
    <property type="match status" value="1"/>
</dbReference>
<evidence type="ECO:0000256" key="1">
    <source>
        <dbReference type="ARBA" id="ARBA00004202"/>
    </source>
</evidence>
<dbReference type="Proteomes" id="UP000199054">
    <property type="component" value="Unassembled WGS sequence"/>
</dbReference>